<accession>A0A225NMH3</accession>
<evidence type="ECO:0000313" key="2">
    <source>
        <dbReference type="EMBL" id="OWU75655.1"/>
    </source>
</evidence>
<comment type="caution">
    <text evidence="2">The sequence shown here is derived from an EMBL/GenBank/DDBJ whole genome shotgun (WGS) entry which is preliminary data.</text>
</comment>
<dbReference type="EMBL" id="AQQR01000002">
    <property type="protein sequence ID" value="OWU75655.1"/>
    <property type="molecule type" value="Genomic_DNA"/>
</dbReference>
<name>A0A225NMH3_9RHOB</name>
<proteinExistence type="predicted"/>
<evidence type="ECO:0000313" key="3">
    <source>
        <dbReference type="Proteomes" id="UP000215377"/>
    </source>
</evidence>
<dbReference type="AlphaFoldDB" id="A0A225NMH3"/>
<feature type="compositionally biased region" description="Polar residues" evidence="1">
    <location>
        <begin position="102"/>
        <end position="112"/>
    </location>
</feature>
<reference evidence="2 3" key="1">
    <citation type="submission" date="2013-04" db="EMBL/GenBank/DDBJ databases">
        <title>Oceanicola sp. 22II1-22F33 Genome Sequencing.</title>
        <authorList>
            <person name="Lai Q."/>
            <person name="Li G."/>
            <person name="Shao Z."/>
        </authorList>
    </citation>
    <scope>NUCLEOTIDE SEQUENCE [LARGE SCALE GENOMIC DNA]</scope>
    <source>
        <strain evidence="2 3">22II1-22F33</strain>
    </source>
</reference>
<feature type="region of interest" description="Disordered" evidence="1">
    <location>
        <begin position="1"/>
        <end position="121"/>
    </location>
</feature>
<keyword evidence="3" id="KW-1185">Reference proteome</keyword>
<gene>
    <name evidence="2" type="ORF">ATO3_05430</name>
</gene>
<organism evidence="2 3">
    <name type="scientific">Marinibacterium profundimaris</name>
    <dbReference type="NCBI Taxonomy" id="1679460"/>
    <lineage>
        <taxon>Bacteria</taxon>
        <taxon>Pseudomonadati</taxon>
        <taxon>Pseudomonadota</taxon>
        <taxon>Alphaproteobacteria</taxon>
        <taxon>Rhodobacterales</taxon>
        <taxon>Paracoccaceae</taxon>
        <taxon>Marinibacterium</taxon>
    </lineage>
</organism>
<sequence length="121" mass="13201">MQARDKRPGRSRHAARPDHARRSLGSRCSEMTRTRSQSSRKRTNGAETTQAPPRRPFAKHTRSAHQTAGGGWVWQPLKVASIRHGSAAKPLAGSRGAAPSPTCCSQHNSRSLLRSVITGDR</sequence>
<dbReference type="Proteomes" id="UP000215377">
    <property type="component" value="Unassembled WGS sequence"/>
</dbReference>
<evidence type="ECO:0000256" key="1">
    <source>
        <dbReference type="SAM" id="MobiDB-lite"/>
    </source>
</evidence>
<protein>
    <submittedName>
        <fullName evidence="2">Uncharacterized protein</fullName>
    </submittedName>
</protein>